<dbReference type="InterPro" id="IPR036770">
    <property type="entry name" value="Ankyrin_rpt-contain_sf"/>
</dbReference>
<dbReference type="SUPFAM" id="SSF48403">
    <property type="entry name" value="Ankyrin repeat"/>
    <property type="match status" value="1"/>
</dbReference>
<organism evidence="1 2">
    <name type="scientific">Acetobacter oeni</name>
    <dbReference type="NCBI Taxonomy" id="304077"/>
    <lineage>
        <taxon>Bacteria</taxon>
        <taxon>Pseudomonadati</taxon>
        <taxon>Pseudomonadota</taxon>
        <taxon>Alphaproteobacteria</taxon>
        <taxon>Acetobacterales</taxon>
        <taxon>Acetobacteraceae</taxon>
        <taxon>Acetobacter</taxon>
    </lineage>
</organism>
<gene>
    <name evidence="1" type="ORF">AOE01nite_25140</name>
</gene>
<accession>A0A511XMW6</accession>
<proteinExistence type="predicted"/>
<dbReference type="EMBL" id="BJYG01000038">
    <property type="protein sequence ID" value="GEN64290.1"/>
    <property type="molecule type" value="Genomic_DNA"/>
</dbReference>
<protein>
    <submittedName>
        <fullName evidence="1">Uncharacterized protein</fullName>
    </submittedName>
</protein>
<sequence length="124" mass="12760">MDIEPTAALFEAINRGSLGGAREAVNRGADLSGHNVLGQTPLDMSIDLNRNDITFFLLSMRSLEGSGDETTTAVASSGIDMAGGSGHMRVGGKASRAEKVIDSRYDASGGRPQPSVGFLGFGGS</sequence>
<name>A0A511XMW6_9PROT</name>
<keyword evidence="2" id="KW-1185">Reference proteome</keyword>
<reference evidence="1 2" key="1">
    <citation type="submission" date="2019-07" db="EMBL/GenBank/DDBJ databases">
        <title>Whole genome shotgun sequence of Acetobacter oeni NBRC 105207.</title>
        <authorList>
            <person name="Hosoyama A."/>
            <person name="Uohara A."/>
            <person name="Ohji S."/>
            <person name="Ichikawa N."/>
        </authorList>
    </citation>
    <scope>NUCLEOTIDE SEQUENCE [LARGE SCALE GENOMIC DNA]</scope>
    <source>
        <strain evidence="1 2">NBRC 105207</strain>
    </source>
</reference>
<evidence type="ECO:0000313" key="2">
    <source>
        <dbReference type="Proteomes" id="UP000321746"/>
    </source>
</evidence>
<comment type="caution">
    <text evidence="1">The sequence shown here is derived from an EMBL/GenBank/DDBJ whole genome shotgun (WGS) entry which is preliminary data.</text>
</comment>
<dbReference type="AlphaFoldDB" id="A0A511XMW6"/>
<dbReference type="Proteomes" id="UP000321746">
    <property type="component" value="Unassembled WGS sequence"/>
</dbReference>
<evidence type="ECO:0000313" key="1">
    <source>
        <dbReference type="EMBL" id="GEN64290.1"/>
    </source>
</evidence>